<keyword evidence="4" id="KW-1185">Reference proteome</keyword>
<name>A0ABR1XSU4_9PEZI</name>
<evidence type="ECO:0000256" key="1">
    <source>
        <dbReference type="SAM" id="MobiDB-lite"/>
    </source>
</evidence>
<dbReference type="EMBL" id="JBBWUH010000006">
    <property type="protein sequence ID" value="KAK8164571.1"/>
    <property type="molecule type" value="Genomic_DNA"/>
</dbReference>
<reference evidence="3 4" key="1">
    <citation type="journal article" date="2022" name="G3 (Bethesda)">
        <title>Enemy or ally: a genomic approach to elucidate the lifestyle of Phyllosticta citrichinaensis.</title>
        <authorList>
            <person name="Buijs V.A."/>
            <person name="Groenewald J.Z."/>
            <person name="Haridas S."/>
            <person name="LaButti K.M."/>
            <person name="Lipzen A."/>
            <person name="Martin F.M."/>
            <person name="Barry K."/>
            <person name="Grigoriev I.V."/>
            <person name="Crous P.W."/>
            <person name="Seidl M.F."/>
        </authorList>
    </citation>
    <scope>NUCLEOTIDE SEQUENCE [LARGE SCALE GENOMIC DNA]</scope>
    <source>
        <strain evidence="3 4">CBS 129764</strain>
    </source>
</reference>
<feature type="compositionally biased region" description="Low complexity" evidence="1">
    <location>
        <begin position="52"/>
        <end position="81"/>
    </location>
</feature>
<feature type="chain" id="PRO_5046341789" description="Secreted protein" evidence="2">
    <location>
        <begin position="28"/>
        <end position="216"/>
    </location>
</feature>
<feature type="signal peptide" evidence="2">
    <location>
        <begin position="1"/>
        <end position="27"/>
    </location>
</feature>
<feature type="region of interest" description="Disordered" evidence="1">
    <location>
        <begin position="43"/>
        <end position="91"/>
    </location>
</feature>
<organism evidence="3 4">
    <name type="scientific">Phyllosticta citrichinensis</name>
    <dbReference type="NCBI Taxonomy" id="1130410"/>
    <lineage>
        <taxon>Eukaryota</taxon>
        <taxon>Fungi</taxon>
        <taxon>Dikarya</taxon>
        <taxon>Ascomycota</taxon>
        <taxon>Pezizomycotina</taxon>
        <taxon>Dothideomycetes</taxon>
        <taxon>Dothideomycetes incertae sedis</taxon>
        <taxon>Botryosphaeriales</taxon>
        <taxon>Phyllostictaceae</taxon>
        <taxon>Phyllosticta</taxon>
    </lineage>
</organism>
<sequence>MPSSHLLHHHHHHHLLLLLLLPQYGIPSLKSCTPWTLEQSRSNGRRHSRCLTRSSSSTCSTTTTTTATTTTTTTTTTSFRRQTTENRRNSVDSPSCALLVSRLQLLVPAWPTSSPQHTPAESSVPFILSSSVPIASSYTAWRARIRTTFPRTLSVRGGSARRHQLPASNSPPLSAFGSSAAAASKSSQGGLVADVIFCLASCSRQCRTLFCTVVFS</sequence>
<keyword evidence="2" id="KW-0732">Signal</keyword>
<dbReference type="Proteomes" id="UP001456524">
    <property type="component" value="Unassembled WGS sequence"/>
</dbReference>
<evidence type="ECO:0000256" key="2">
    <source>
        <dbReference type="SAM" id="SignalP"/>
    </source>
</evidence>
<gene>
    <name evidence="3" type="ORF">IWX90DRAFT_437246</name>
</gene>
<evidence type="ECO:0008006" key="5">
    <source>
        <dbReference type="Google" id="ProtNLM"/>
    </source>
</evidence>
<accession>A0ABR1XSU4</accession>
<evidence type="ECO:0000313" key="4">
    <source>
        <dbReference type="Proteomes" id="UP001456524"/>
    </source>
</evidence>
<proteinExistence type="predicted"/>
<evidence type="ECO:0000313" key="3">
    <source>
        <dbReference type="EMBL" id="KAK8164571.1"/>
    </source>
</evidence>
<comment type="caution">
    <text evidence="3">The sequence shown here is derived from an EMBL/GenBank/DDBJ whole genome shotgun (WGS) entry which is preliminary data.</text>
</comment>
<protein>
    <recommendedName>
        <fullName evidence="5">Secreted protein</fullName>
    </recommendedName>
</protein>